<name>A0A914X1P7_9BILA</name>
<dbReference type="InterPro" id="IPR051055">
    <property type="entry name" value="PIF1_helicase"/>
</dbReference>
<dbReference type="AlphaFoldDB" id="A0A914X1P7"/>
<organism evidence="3 4">
    <name type="scientific">Plectus sambesii</name>
    <dbReference type="NCBI Taxonomy" id="2011161"/>
    <lineage>
        <taxon>Eukaryota</taxon>
        <taxon>Metazoa</taxon>
        <taxon>Ecdysozoa</taxon>
        <taxon>Nematoda</taxon>
        <taxon>Chromadorea</taxon>
        <taxon>Plectida</taxon>
        <taxon>Plectina</taxon>
        <taxon>Plectoidea</taxon>
        <taxon>Plectidae</taxon>
        <taxon>Plectus</taxon>
    </lineage>
</organism>
<dbReference type="InterPro" id="IPR027417">
    <property type="entry name" value="P-loop_NTPase"/>
</dbReference>
<dbReference type="InterPro" id="IPR001394">
    <property type="entry name" value="Peptidase_C19_UCH"/>
</dbReference>
<dbReference type="WBParaSite" id="PSAMB.scaffold5653size11181.g27045.t1">
    <property type="protein sequence ID" value="PSAMB.scaffold5653size11181.g27045.t1"/>
    <property type="gene ID" value="PSAMB.scaffold5653size11181.g27045"/>
</dbReference>
<dbReference type="GO" id="GO:0004843">
    <property type="term" value="F:cysteine-type deubiquitinase activity"/>
    <property type="evidence" value="ECO:0007669"/>
    <property type="project" value="InterPro"/>
</dbReference>
<reference evidence="4" key="1">
    <citation type="submission" date="2022-11" db="UniProtKB">
        <authorList>
            <consortium name="WormBaseParasite"/>
        </authorList>
    </citation>
    <scope>IDENTIFICATION</scope>
</reference>
<dbReference type="CDD" id="cd18809">
    <property type="entry name" value="SF1_C_RecD"/>
    <property type="match status" value="1"/>
</dbReference>
<feature type="domain" description="USP" evidence="2">
    <location>
        <begin position="197"/>
        <end position="467"/>
    </location>
</feature>
<dbReference type="Proteomes" id="UP000887566">
    <property type="component" value="Unplaced"/>
</dbReference>
<dbReference type="SUPFAM" id="SSF54001">
    <property type="entry name" value="Cysteine proteinases"/>
    <property type="match status" value="1"/>
</dbReference>
<evidence type="ECO:0000313" key="3">
    <source>
        <dbReference type="Proteomes" id="UP000887566"/>
    </source>
</evidence>
<dbReference type="InterPro" id="IPR038765">
    <property type="entry name" value="Papain-like_cys_pep_sf"/>
</dbReference>
<dbReference type="PANTHER" id="PTHR47642">
    <property type="entry name" value="ATP-DEPENDENT DNA HELICASE"/>
    <property type="match status" value="1"/>
</dbReference>
<dbReference type="InterPro" id="IPR028889">
    <property type="entry name" value="USP"/>
</dbReference>
<protein>
    <submittedName>
        <fullName evidence="4">USP domain-containing protein</fullName>
    </submittedName>
</protein>
<feature type="region of interest" description="Disordered" evidence="1">
    <location>
        <begin position="144"/>
        <end position="193"/>
    </location>
</feature>
<dbReference type="PANTHER" id="PTHR47642:SF5">
    <property type="entry name" value="ATP-DEPENDENT DNA HELICASE"/>
    <property type="match status" value="1"/>
</dbReference>
<dbReference type="PROSITE" id="PS50235">
    <property type="entry name" value="USP_3"/>
    <property type="match status" value="1"/>
</dbReference>
<dbReference type="CDD" id="cd02257">
    <property type="entry name" value="Peptidase_C19"/>
    <property type="match status" value="1"/>
</dbReference>
<dbReference type="GO" id="GO:0016579">
    <property type="term" value="P:protein deubiquitination"/>
    <property type="evidence" value="ECO:0007669"/>
    <property type="project" value="InterPro"/>
</dbReference>
<dbReference type="Pfam" id="PF00443">
    <property type="entry name" value="UCH"/>
    <property type="match status" value="1"/>
</dbReference>
<keyword evidence="3" id="KW-1185">Reference proteome</keyword>
<evidence type="ECO:0000256" key="1">
    <source>
        <dbReference type="SAM" id="MobiDB-lite"/>
    </source>
</evidence>
<sequence>KFDSSPLEETVIEKVTARFFINQEFTCTRKQFPLILAYGITCHKSQGLSLDVVLADLGGDVFEPGMAYVSLSRVRRLQNLYLFDFDAAQICCNALAYNEYQRLRPLSFPSPLPLLSKCNVWPLSGRPRQGSLLSRAHHSAVSVSITANDRRRSKAPKKRALPVQQQAKNDGRAAKKPRLTTVNSASSRSEQPSLPIVRLSNTSRFNCYSNTVVQLLRHLPHFNAALSNLPPSELCGVLLETMMGLHPDTTLLRQTVGGDFAIPQMHDACEFLLHLLNALDSFDIEEQFAFVERPVQRCTQCEDHPLRDVQPIRELILHLLPSQYHQETFQTVVNRVQSAEVKDMPCSLPDGSTVQHRHSNHLEINFQPAQKYLIMQLNKFHLNRGEMVKRDMMVTKFSQSNQMMFGHRFRAIGAVEHLGHSPLIAHYIAWCRSDNSWFRYDDDKTPQQRARLPNGLKNIVTLVLEKF</sequence>
<evidence type="ECO:0000259" key="2">
    <source>
        <dbReference type="PROSITE" id="PS50235"/>
    </source>
</evidence>
<feature type="compositionally biased region" description="Basic residues" evidence="1">
    <location>
        <begin position="151"/>
        <end position="160"/>
    </location>
</feature>
<proteinExistence type="predicted"/>
<dbReference type="SUPFAM" id="SSF52540">
    <property type="entry name" value="P-loop containing nucleoside triphosphate hydrolases"/>
    <property type="match status" value="1"/>
</dbReference>
<dbReference type="Gene3D" id="3.90.70.10">
    <property type="entry name" value="Cysteine proteinases"/>
    <property type="match status" value="1"/>
</dbReference>
<feature type="compositionally biased region" description="Polar residues" evidence="1">
    <location>
        <begin position="180"/>
        <end position="192"/>
    </location>
</feature>
<evidence type="ECO:0000313" key="4">
    <source>
        <dbReference type="WBParaSite" id="PSAMB.scaffold5653size11181.g27045.t1"/>
    </source>
</evidence>
<accession>A0A914X1P7</accession>